<comment type="caution">
    <text evidence="1">The sequence shown here is derived from an EMBL/GenBank/DDBJ whole genome shotgun (WGS) entry which is preliminary data.</text>
</comment>
<evidence type="ECO:0000313" key="2">
    <source>
        <dbReference type="Proteomes" id="UP000237105"/>
    </source>
</evidence>
<dbReference type="Proteomes" id="UP000237105">
    <property type="component" value="Unassembled WGS sequence"/>
</dbReference>
<gene>
    <name evidence="1" type="ORF">PanWU01x14_369160</name>
</gene>
<sequence>DQSRLAIAGAHSTVVDAHCHPESMRYHRTKKLPLEAASLELITARKRQKTPWVFLLTEDDSDCRYLRNWWL</sequence>
<name>A0A2P5A4Q7_PARAD</name>
<protein>
    <submittedName>
        <fullName evidence="1">Uncharacterized protein</fullName>
    </submittedName>
</protein>
<organism evidence="1 2">
    <name type="scientific">Parasponia andersonii</name>
    <name type="common">Sponia andersonii</name>
    <dbReference type="NCBI Taxonomy" id="3476"/>
    <lineage>
        <taxon>Eukaryota</taxon>
        <taxon>Viridiplantae</taxon>
        <taxon>Streptophyta</taxon>
        <taxon>Embryophyta</taxon>
        <taxon>Tracheophyta</taxon>
        <taxon>Spermatophyta</taxon>
        <taxon>Magnoliopsida</taxon>
        <taxon>eudicotyledons</taxon>
        <taxon>Gunneridae</taxon>
        <taxon>Pentapetalae</taxon>
        <taxon>rosids</taxon>
        <taxon>fabids</taxon>
        <taxon>Rosales</taxon>
        <taxon>Cannabaceae</taxon>
        <taxon>Parasponia</taxon>
    </lineage>
</organism>
<feature type="non-terminal residue" evidence="1">
    <location>
        <position position="1"/>
    </location>
</feature>
<reference evidence="2" key="1">
    <citation type="submission" date="2016-06" db="EMBL/GenBank/DDBJ databases">
        <title>Parallel loss of symbiosis genes in relatives of nitrogen-fixing non-legume Parasponia.</title>
        <authorList>
            <person name="Van Velzen R."/>
            <person name="Holmer R."/>
            <person name="Bu F."/>
            <person name="Rutten L."/>
            <person name="Van Zeijl A."/>
            <person name="Liu W."/>
            <person name="Santuari L."/>
            <person name="Cao Q."/>
            <person name="Sharma T."/>
            <person name="Shen D."/>
            <person name="Roswanjaya Y."/>
            <person name="Wardhani T."/>
            <person name="Kalhor M.S."/>
            <person name="Jansen J."/>
            <person name="Van den Hoogen J."/>
            <person name="Gungor B."/>
            <person name="Hartog M."/>
            <person name="Hontelez J."/>
            <person name="Verver J."/>
            <person name="Yang W.-C."/>
            <person name="Schijlen E."/>
            <person name="Repin R."/>
            <person name="Schilthuizen M."/>
            <person name="Schranz E."/>
            <person name="Heidstra R."/>
            <person name="Miyata K."/>
            <person name="Fedorova E."/>
            <person name="Kohlen W."/>
            <person name="Bisseling T."/>
            <person name="Smit S."/>
            <person name="Geurts R."/>
        </authorList>
    </citation>
    <scope>NUCLEOTIDE SEQUENCE [LARGE SCALE GENOMIC DNA]</scope>
    <source>
        <strain evidence="2">cv. WU1-14</strain>
    </source>
</reference>
<proteinExistence type="predicted"/>
<keyword evidence="2" id="KW-1185">Reference proteome</keyword>
<dbReference type="EMBL" id="JXTB01001007">
    <property type="protein sequence ID" value="PON31531.1"/>
    <property type="molecule type" value="Genomic_DNA"/>
</dbReference>
<evidence type="ECO:0000313" key="1">
    <source>
        <dbReference type="EMBL" id="PON31531.1"/>
    </source>
</evidence>
<dbReference type="AlphaFoldDB" id="A0A2P5A4Q7"/>
<accession>A0A2P5A4Q7</accession>